<dbReference type="Gene3D" id="3.40.50.1820">
    <property type="entry name" value="alpha/beta hydrolase"/>
    <property type="match status" value="1"/>
</dbReference>
<dbReference type="EMBL" id="VSSQ01001152">
    <property type="protein sequence ID" value="MPM05644.1"/>
    <property type="molecule type" value="Genomic_DNA"/>
</dbReference>
<name>A0A644WU95_9ZZZZ</name>
<reference evidence="1" key="1">
    <citation type="submission" date="2019-08" db="EMBL/GenBank/DDBJ databases">
        <authorList>
            <person name="Kucharzyk K."/>
            <person name="Murdoch R.W."/>
            <person name="Higgins S."/>
            <person name="Loffler F."/>
        </authorList>
    </citation>
    <scope>NUCLEOTIDE SEQUENCE</scope>
</reference>
<protein>
    <submittedName>
        <fullName evidence="1">IS1595 family transposase ISBth19</fullName>
    </submittedName>
</protein>
<dbReference type="AlphaFoldDB" id="A0A644WU95"/>
<evidence type="ECO:0000313" key="1">
    <source>
        <dbReference type="EMBL" id="MPM05644.1"/>
    </source>
</evidence>
<gene>
    <name evidence="1" type="ORF">SDC9_51934</name>
</gene>
<sequence length="232" mass="26652">MKTERISIGGVPAIVCGEPSKRIFLFVHGMGGSKEEAVAFAEIVQPKGWQVVGVDLPEHGERKNETERFYPWVALPELRTVWDVLEQSQPEKIALRANSIGAWFSMLAFGDKQIAQSLFVSPILDMSRLIEKMMLWANVTKEELQEQKIIETGFGQPLSWDYYCYAKQHPVENWSSPTSLLYGSFENLTDRSDIDAFAERFHCDLTVMENGEHWFHTEEQLAFMNEWMTARV</sequence>
<dbReference type="InterPro" id="IPR029058">
    <property type="entry name" value="AB_hydrolase_fold"/>
</dbReference>
<proteinExistence type="predicted"/>
<comment type="caution">
    <text evidence="1">The sequence shown here is derived from an EMBL/GenBank/DDBJ whole genome shotgun (WGS) entry which is preliminary data.</text>
</comment>
<dbReference type="SUPFAM" id="SSF53474">
    <property type="entry name" value="alpha/beta-Hydrolases"/>
    <property type="match status" value="1"/>
</dbReference>
<accession>A0A644WU95</accession>
<organism evidence="1">
    <name type="scientific">bioreactor metagenome</name>
    <dbReference type="NCBI Taxonomy" id="1076179"/>
    <lineage>
        <taxon>unclassified sequences</taxon>
        <taxon>metagenomes</taxon>
        <taxon>ecological metagenomes</taxon>
    </lineage>
</organism>